<dbReference type="OrthoDB" id="5097863at2759"/>
<dbReference type="HOGENOM" id="CLU_035829_0_0_1"/>
<dbReference type="Proteomes" id="UP000016929">
    <property type="component" value="Unassembled WGS sequence"/>
</dbReference>
<organism evidence="2 3">
    <name type="scientific">Fusarium oxysporum f. sp. cubense (strain race 4)</name>
    <name type="common">Panama disease fungus</name>
    <dbReference type="NCBI Taxonomy" id="2502994"/>
    <lineage>
        <taxon>Eukaryota</taxon>
        <taxon>Fungi</taxon>
        <taxon>Dikarya</taxon>
        <taxon>Ascomycota</taxon>
        <taxon>Pezizomycotina</taxon>
        <taxon>Sordariomycetes</taxon>
        <taxon>Hypocreomycetidae</taxon>
        <taxon>Hypocreales</taxon>
        <taxon>Nectriaceae</taxon>
        <taxon>Fusarium</taxon>
        <taxon>Fusarium oxysporum species complex</taxon>
    </lineage>
</organism>
<dbReference type="EMBL" id="KB726996">
    <property type="protein sequence ID" value="EMT61294.1"/>
    <property type="molecule type" value="Genomic_DNA"/>
</dbReference>
<proteinExistence type="predicted"/>
<reference evidence="3" key="1">
    <citation type="submission" date="2012-09" db="EMBL/GenBank/DDBJ databases">
        <title>Genome sequencing and comparative transcriptomics of race 1 and race 4 of banana pathogen: Fusarium oxysporum f. sp. cubense.</title>
        <authorList>
            <person name="Fang X."/>
            <person name="Huang J."/>
        </authorList>
    </citation>
    <scope>NUCLEOTIDE SEQUENCE [LARGE SCALE GENOMIC DNA]</scope>
    <source>
        <strain evidence="3">race 4</strain>
    </source>
</reference>
<evidence type="ECO:0000313" key="3">
    <source>
        <dbReference type="Proteomes" id="UP000016929"/>
    </source>
</evidence>
<keyword evidence="3" id="KW-1185">Reference proteome</keyword>
<name>N1R832_FUSC4</name>
<feature type="transmembrane region" description="Helical" evidence="1">
    <location>
        <begin position="399"/>
        <end position="422"/>
    </location>
</feature>
<reference evidence="3" key="2">
    <citation type="journal article" date="2014" name="PLoS ONE">
        <title>Genome and Transcriptome Analysis of the Fungal Pathogen Fusarium oxysporum f. sp. cubense Causing Banana Vascular Wilt Disease.</title>
        <authorList>
            <person name="Guo L."/>
            <person name="Han L."/>
            <person name="Yang L."/>
            <person name="Zeng H."/>
            <person name="Fan D."/>
            <person name="Zhu Y."/>
            <person name="Feng Y."/>
            <person name="Wang G."/>
            <person name="Peng C."/>
            <person name="Jiang X."/>
            <person name="Zhou D."/>
            <person name="Ni P."/>
            <person name="Liang C."/>
            <person name="Liu L."/>
            <person name="Wang J."/>
            <person name="Mao C."/>
            <person name="Fang X."/>
            <person name="Peng M."/>
            <person name="Huang J."/>
        </authorList>
    </citation>
    <scope>NUCLEOTIDE SEQUENCE [LARGE SCALE GENOMIC DNA]</scope>
    <source>
        <strain evidence="3">race 4</strain>
    </source>
</reference>
<keyword evidence="1" id="KW-0472">Membrane</keyword>
<evidence type="ECO:0000313" key="2">
    <source>
        <dbReference type="EMBL" id="EMT61294.1"/>
    </source>
</evidence>
<keyword evidence="1" id="KW-0812">Transmembrane</keyword>
<evidence type="ECO:0000256" key="1">
    <source>
        <dbReference type="SAM" id="Phobius"/>
    </source>
</evidence>
<sequence>MLPYPKTPCWERCVSNAESFCEHGDFALREFVSVDRSTSQLSYAQQPKTWVSDSSPSSQNAVSPSVNRILNNVELKEALQRFDPDVTEEVAVYTRRVYMSNPNGSSILALIRGVPATQVDGFRKLLAGYFTTPPVPSLVLIDSDWWPPASFIIAFNLPFFAISTTERQDYRKCGPNKNLRARYSLEFLRLEESACGEEVQEDTNSSDNLVLHEGVFSFMVTGQSDNYWTAICLNDEFFEEDPRLLDDEIPPVDPIIQIPPPSAGNFWSPRAYALLALGLQLEKIIEHHRDVHYHLKISLDRYHCNYTTLYWKILKSAKMKRSVGYFGKDYKEILAQSTGVHLEHLRVAYEAIKHDDERRREEARRDGRGKAKTQKGLQGLSLIAQVYASKPDKDDPSSLPGYLSLVVVLNIACILGLTWFFWPWLSRYRRSL</sequence>
<protein>
    <submittedName>
        <fullName evidence="2">Uncharacterized protein</fullName>
    </submittedName>
</protein>
<gene>
    <name evidence="2" type="ORF">FOC4_g10014348</name>
</gene>
<keyword evidence="1" id="KW-1133">Transmembrane helix</keyword>
<dbReference type="AlphaFoldDB" id="N1R832"/>
<accession>N1R832</accession>